<dbReference type="Proteomes" id="UP000054558">
    <property type="component" value="Unassembled WGS sequence"/>
</dbReference>
<dbReference type="CDD" id="cd13132">
    <property type="entry name" value="MATE_eukaryotic"/>
    <property type="match status" value="1"/>
</dbReference>
<feature type="transmembrane region" description="Helical" evidence="6">
    <location>
        <begin position="88"/>
        <end position="110"/>
    </location>
</feature>
<feature type="transmembrane region" description="Helical" evidence="6">
    <location>
        <begin position="225"/>
        <end position="246"/>
    </location>
</feature>
<dbReference type="OMA" id="ILLRNFW"/>
<comment type="subcellular location">
    <subcellularLocation>
        <location evidence="1">Membrane</location>
        <topology evidence="1">Multi-pass membrane protein</topology>
    </subcellularLocation>
</comment>
<comment type="similarity">
    <text evidence="2 6">Belongs to the multi antimicrobial extrusion (MATE) (TC 2.A.66.1) family.</text>
</comment>
<dbReference type="Pfam" id="PF01554">
    <property type="entry name" value="MatE"/>
    <property type="match status" value="2"/>
</dbReference>
<dbReference type="GO" id="GO:0016020">
    <property type="term" value="C:membrane"/>
    <property type="evidence" value="ECO:0000318"/>
    <property type="project" value="GO_Central"/>
</dbReference>
<feature type="transmembrane region" description="Helical" evidence="6">
    <location>
        <begin position="301"/>
        <end position="324"/>
    </location>
</feature>
<gene>
    <name evidence="8" type="ORF">KFL_003460010</name>
</gene>
<dbReference type="NCBIfam" id="TIGR00797">
    <property type="entry name" value="matE"/>
    <property type="match status" value="1"/>
</dbReference>
<dbReference type="InterPro" id="IPR045069">
    <property type="entry name" value="MATE_euk"/>
</dbReference>
<dbReference type="STRING" id="105231.A0A1Y1IDZ6"/>
<dbReference type="InterPro" id="IPR002528">
    <property type="entry name" value="MATE_fam"/>
</dbReference>
<keyword evidence="3 6" id="KW-0812">Transmembrane</keyword>
<dbReference type="PANTHER" id="PTHR11206">
    <property type="entry name" value="MULTIDRUG RESISTANCE PROTEIN"/>
    <property type="match status" value="1"/>
</dbReference>
<accession>A0A1Y1IDZ6</accession>
<keyword evidence="4 6" id="KW-1133">Transmembrane helix</keyword>
<feature type="transmembrane region" description="Helical" evidence="6">
    <location>
        <begin position="380"/>
        <end position="397"/>
    </location>
</feature>
<organism evidence="8 9">
    <name type="scientific">Klebsormidium nitens</name>
    <name type="common">Green alga</name>
    <name type="synonym">Ulothrix nitens</name>
    <dbReference type="NCBI Taxonomy" id="105231"/>
    <lineage>
        <taxon>Eukaryota</taxon>
        <taxon>Viridiplantae</taxon>
        <taxon>Streptophyta</taxon>
        <taxon>Klebsormidiophyceae</taxon>
        <taxon>Klebsormidiales</taxon>
        <taxon>Klebsormidiaceae</taxon>
        <taxon>Klebsormidium</taxon>
    </lineage>
</organism>
<dbReference type="OrthoDB" id="2126698at2759"/>
<evidence type="ECO:0000256" key="6">
    <source>
        <dbReference type="RuleBase" id="RU004914"/>
    </source>
</evidence>
<proteinExistence type="inferred from homology"/>
<protein>
    <recommendedName>
        <fullName evidence="6">Protein DETOXIFICATION</fullName>
    </recommendedName>
    <alternativeName>
        <fullName evidence="6">Multidrug and toxic compound extrusion protein</fullName>
    </alternativeName>
</protein>
<keyword evidence="9" id="KW-1185">Reference proteome</keyword>
<dbReference type="GO" id="GO:1990961">
    <property type="term" value="P:xenobiotic detoxification by transmembrane export across the plasma membrane"/>
    <property type="evidence" value="ECO:0007669"/>
    <property type="project" value="InterPro"/>
</dbReference>
<dbReference type="EMBL" id="DF237295">
    <property type="protein sequence ID" value="GAQ87331.1"/>
    <property type="molecule type" value="Genomic_DNA"/>
</dbReference>
<evidence type="ECO:0000313" key="9">
    <source>
        <dbReference type="Proteomes" id="UP000054558"/>
    </source>
</evidence>
<dbReference type="GO" id="GO:0022857">
    <property type="term" value="F:transmembrane transporter activity"/>
    <property type="evidence" value="ECO:0000318"/>
    <property type="project" value="GO_Central"/>
</dbReference>
<feature type="compositionally biased region" description="Basic and acidic residues" evidence="7">
    <location>
        <begin position="18"/>
        <end position="33"/>
    </location>
</feature>
<evidence type="ECO:0000256" key="1">
    <source>
        <dbReference type="ARBA" id="ARBA00004141"/>
    </source>
</evidence>
<feature type="transmembrane region" description="Helical" evidence="6">
    <location>
        <begin position="191"/>
        <end position="213"/>
    </location>
</feature>
<evidence type="ECO:0000256" key="3">
    <source>
        <dbReference type="ARBA" id="ARBA00022692"/>
    </source>
</evidence>
<evidence type="ECO:0000256" key="7">
    <source>
        <dbReference type="SAM" id="MobiDB-lite"/>
    </source>
</evidence>
<feature type="transmembrane region" description="Helical" evidence="6">
    <location>
        <begin position="122"/>
        <end position="141"/>
    </location>
</feature>
<evidence type="ECO:0000256" key="2">
    <source>
        <dbReference type="ARBA" id="ARBA00010199"/>
    </source>
</evidence>
<feature type="transmembrane region" description="Helical" evidence="6">
    <location>
        <begin position="267"/>
        <end position="289"/>
    </location>
</feature>
<name>A0A1Y1IDZ6_KLENI</name>
<dbReference type="AlphaFoldDB" id="A0A1Y1IDZ6"/>
<evidence type="ECO:0000256" key="4">
    <source>
        <dbReference type="ARBA" id="ARBA00022989"/>
    </source>
</evidence>
<keyword evidence="5 6" id="KW-0472">Membrane</keyword>
<reference evidence="8 9" key="1">
    <citation type="journal article" date="2014" name="Nat. Commun.">
        <title>Klebsormidium flaccidum genome reveals primary factors for plant terrestrial adaptation.</title>
        <authorList>
            <person name="Hori K."/>
            <person name="Maruyama F."/>
            <person name="Fujisawa T."/>
            <person name="Togashi T."/>
            <person name="Yamamoto N."/>
            <person name="Seo M."/>
            <person name="Sato S."/>
            <person name="Yamada T."/>
            <person name="Mori H."/>
            <person name="Tajima N."/>
            <person name="Moriyama T."/>
            <person name="Ikeuchi M."/>
            <person name="Watanabe M."/>
            <person name="Wada H."/>
            <person name="Kobayashi K."/>
            <person name="Saito M."/>
            <person name="Masuda T."/>
            <person name="Sasaki-Sekimoto Y."/>
            <person name="Mashiguchi K."/>
            <person name="Awai K."/>
            <person name="Shimojima M."/>
            <person name="Masuda S."/>
            <person name="Iwai M."/>
            <person name="Nobusawa T."/>
            <person name="Narise T."/>
            <person name="Kondo S."/>
            <person name="Saito H."/>
            <person name="Sato R."/>
            <person name="Murakawa M."/>
            <person name="Ihara Y."/>
            <person name="Oshima-Yamada Y."/>
            <person name="Ohtaka K."/>
            <person name="Satoh M."/>
            <person name="Sonobe K."/>
            <person name="Ishii M."/>
            <person name="Ohtani R."/>
            <person name="Kanamori-Sato M."/>
            <person name="Honoki R."/>
            <person name="Miyazaki D."/>
            <person name="Mochizuki H."/>
            <person name="Umetsu J."/>
            <person name="Higashi K."/>
            <person name="Shibata D."/>
            <person name="Kamiya Y."/>
            <person name="Sato N."/>
            <person name="Nakamura Y."/>
            <person name="Tabata S."/>
            <person name="Ida S."/>
            <person name="Kurokawa K."/>
            <person name="Ohta H."/>
        </authorList>
    </citation>
    <scope>NUCLEOTIDE SEQUENCE [LARGE SCALE GENOMIC DNA]</scope>
    <source>
        <strain evidence="8 9">NIES-2285</strain>
    </source>
</reference>
<evidence type="ECO:0000313" key="8">
    <source>
        <dbReference type="EMBL" id="GAQ87331.1"/>
    </source>
</evidence>
<sequence>MAAGDADSLDEPLISTPKNEHSSHGHNAESKRATWQHEAKQQLTLALPIIGMNAVQLLLVLTSAAFVGHLGALQLASAQLATSLANALGHYVLVGMALGLETLGGQVVGAGQLDELGHVTHLGLIVLTLLACTISIAWAFAEPLLLALGQDPTLAKEAAKYLHLLIPSLFANAWTQPLVKFLQSLGATAPLAWASTVTLLLHLPSNWFFIFYLGWGMTGAPIATSLAYCLIFTFLLGHILTSGAYSHSTPKLNLSRSFRKAPLFLKLGFFSASMMCLEYVAFDIIYLMAGLLPDPYRLVSALSVAMNTTWLCATTYVGLGNAVSTRVATELGRGSVLGAQRAARVGLGWSVVVGVVATALMLALHRQWPLLFIDGADRQLLDLCTGLMLFASLNLFGDSIQVTAGGVLRGCGRQDLGAVLALASYYAIAVPAAAVGGFVLKWSVWGIFGGMFIGVISQLMLQLTAIAWTNWERQAKLARDEAVDERMGAGLDA</sequence>
<evidence type="ECO:0000256" key="5">
    <source>
        <dbReference type="ARBA" id="ARBA00023136"/>
    </source>
</evidence>
<feature type="transmembrane region" description="Helical" evidence="6">
    <location>
        <begin position="345"/>
        <end position="368"/>
    </location>
</feature>
<feature type="region of interest" description="Disordered" evidence="7">
    <location>
        <begin position="1"/>
        <end position="33"/>
    </location>
</feature>
<feature type="transmembrane region" description="Helical" evidence="6">
    <location>
        <begin position="45"/>
        <end position="68"/>
    </location>
</feature>
<dbReference type="GO" id="GO:0042910">
    <property type="term" value="F:xenobiotic transmembrane transporter activity"/>
    <property type="evidence" value="ECO:0007669"/>
    <property type="project" value="InterPro"/>
</dbReference>
<feature type="transmembrane region" description="Helical" evidence="6">
    <location>
        <begin position="418"/>
        <end position="439"/>
    </location>
</feature>
<dbReference type="GO" id="GO:0015297">
    <property type="term" value="F:antiporter activity"/>
    <property type="evidence" value="ECO:0007669"/>
    <property type="project" value="InterPro"/>
</dbReference>
<feature type="transmembrane region" description="Helical" evidence="6">
    <location>
        <begin position="445"/>
        <end position="469"/>
    </location>
</feature>